<sequence>MMRGSATGVRQRMAWLSHTVFNRTAIICLTLAVLAGCAAKPPATKSTPTLTPSAPLPWTVAIGSLTERGTSHICTASLVRPNLILTAAHCLYPPSRTLAADHLVFTPNAGRTPVFDPLPVRAVQVLGGQVHEGHIDALDVAMDWAFLKIVPAPRELQPLPIEALSSDQVMKRLAAGDHFYSAGFGGGDKAMLRQHDDCDPVDPRSLGLDLPGGITVSTCIIRPGDSGGPMVLLDTANKPHLFAVISSLGQRRGGLAPIGLGVSAGAFAHQLDRLLLSSAD</sequence>
<dbReference type="Proteomes" id="UP001279642">
    <property type="component" value="Unassembled WGS sequence"/>
</dbReference>
<keyword evidence="3" id="KW-0378">Hydrolase</keyword>
<dbReference type="PANTHER" id="PTHR15462">
    <property type="entry name" value="SERINE PROTEASE"/>
    <property type="match status" value="1"/>
</dbReference>
<dbReference type="InterPro" id="IPR050966">
    <property type="entry name" value="Glutamyl_endopeptidase"/>
</dbReference>
<dbReference type="EC" id="3.4.21.-" evidence="3"/>
<dbReference type="Pfam" id="PF00089">
    <property type="entry name" value="Trypsin"/>
    <property type="match status" value="1"/>
</dbReference>
<dbReference type="PANTHER" id="PTHR15462:SF8">
    <property type="entry name" value="SERINE PROTEASE"/>
    <property type="match status" value="1"/>
</dbReference>
<protein>
    <submittedName>
        <fullName evidence="3">Trypsin-like serine protease</fullName>
        <ecNumber evidence="3">3.4.21.-</ecNumber>
    </submittedName>
</protein>
<proteinExistence type="predicted"/>
<dbReference type="PROSITE" id="PS00134">
    <property type="entry name" value="TRYPSIN_HIS"/>
    <property type="match status" value="1"/>
</dbReference>
<dbReference type="SUPFAM" id="SSF50494">
    <property type="entry name" value="Trypsin-like serine proteases"/>
    <property type="match status" value="1"/>
</dbReference>
<dbReference type="Gene3D" id="2.40.10.10">
    <property type="entry name" value="Trypsin-like serine proteases"/>
    <property type="match status" value="2"/>
</dbReference>
<dbReference type="EMBL" id="JAXCLW010000001">
    <property type="protein sequence ID" value="MDY0882378.1"/>
    <property type="molecule type" value="Genomic_DNA"/>
</dbReference>
<dbReference type="InterPro" id="IPR009003">
    <property type="entry name" value="Peptidase_S1_PA"/>
</dbReference>
<dbReference type="InterPro" id="IPR043504">
    <property type="entry name" value="Peptidase_S1_PA_chymotrypsin"/>
</dbReference>
<gene>
    <name evidence="3" type="ORF">SMD27_05960</name>
</gene>
<keyword evidence="4" id="KW-1185">Reference proteome</keyword>
<name>A0ABU5EA13_9PROT</name>
<dbReference type="RefSeq" id="WP_320507402.1">
    <property type="nucleotide sequence ID" value="NZ_JAXCLW010000001.1"/>
</dbReference>
<dbReference type="InterPro" id="IPR001254">
    <property type="entry name" value="Trypsin_dom"/>
</dbReference>
<reference evidence="3 4" key="1">
    <citation type="journal article" date="2016" name="Antonie Van Leeuwenhoek">
        <title>Dongia soli sp. nov., isolated from soil from Dokdo, Korea.</title>
        <authorList>
            <person name="Kim D.U."/>
            <person name="Lee H."/>
            <person name="Kim H."/>
            <person name="Kim S.G."/>
            <person name="Ka J.O."/>
        </authorList>
    </citation>
    <scope>NUCLEOTIDE SEQUENCE [LARGE SCALE GENOMIC DNA]</scope>
    <source>
        <strain evidence="3 4">D78</strain>
    </source>
</reference>
<dbReference type="GO" id="GO:0016787">
    <property type="term" value="F:hydrolase activity"/>
    <property type="evidence" value="ECO:0007669"/>
    <property type="project" value="UniProtKB-KW"/>
</dbReference>
<dbReference type="InterPro" id="IPR018114">
    <property type="entry name" value="TRYPSIN_HIS"/>
</dbReference>
<evidence type="ECO:0000256" key="1">
    <source>
        <dbReference type="ARBA" id="ARBA00022729"/>
    </source>
</evidence>
<feature type="domain" description="Peptidase S1" evidence="2">
    <location>
        <begin position="56"/>
        <end position="246"/>
    </location>
</feature>
<keyword evidence="1" id="KW-0732">Signal</keyword>
<organism evidence="3 4">
    <name type="scientific">Dongia soli</name>
    <dbReference type="NCBI Taxonomy" id="600628"/>
    <lineage>
        <taxon>Bacteria</taxon>
        <taxon>Pseudomonadati</taxon>
        <taxon>Pseudomonadota</taxon>
        <taxon>Alphaproteobacteria</taxon>
        <taxon>Rhodospirillales</taxon>
        <taxon>Dongiaceae</taxon>
        <taxon>Dongia</taxon>
    </lineage>
</organism>
<evidence type="ECO:0000313" key="4">
    <source>
        <dbReference type="Proteomes" id="UP001279642"/>
    </source>
</evidence>
<comment type="caution">
    <text evidence="3">The sequence shown here is derived from an EMBL/GenBank/DDBJ whole genome shotgun (WGS) entry which is preliminary data.</text>
</comment>
<accession>A0ABU5EA13</accession>
<evidence type="ECO:0000313" key="3">
    <source>
        <dbReference type="EMBL" id="MDY0882378.1"/>
    </source>
</evidence>
<evidence type="ECO:0000259" key="2">
    <source>
        <dbReference type="Pfam" id="PF00089"/>
    </source>
</evidence>